<proteinExistence type="predicted"/>
<organism evidence="2 3">
    <name type="scientific">Trypanosoma brucei gambiense (strain MHOM/CI/86/DAL972)</name>
    <dbReference type="NCBI Taxonomy" id="679716"/>
    <lineage>
        <taxon>Eukaryota</taxon>
        <taxon>Discoba</taxon>
        <taxon>Euglenozoa</taxon>
        <taxon>Kinetoplastea</taxon>
        <taxon>Metakinetoplastina</taxon>
        <taxon>Trypanosomatida</taxon>
        <taxon>Trypanosomatidae</taxon>
        <taxon>Trypanosoma</taxon>
    </lineage>
</organism>
<dbReference type="Proteomes" id="UP000002316">
    <property type="component" value="Chromosome 10"/>
</dbReference>
<evidence type="ECO:0000313" key="2">
    <source>
        <dbReference type="EMBL" id="CBH16128.1"/>
    </source>
</evidence>
<gene>
    <name evidence="2" type="ORF">TbgDal_X12230</name>
</gene>
<dbReference type="GeneID" id="23864411"/>
<protein>
    <submittedName>
        <fullName evidence="2">Uncharacterized protein</fullName>
    </submittedName>
</protein>
<evidence type="ECO:0000313" key="3">
    <source>
        <dbReference type="Proteomes" id="UP000002316"/>
    </source>
</evidence>
<reference evidence="3" key="1">
    <citation type="journal article" date="2010" name="PLoS Negl. Trop. Dis.">
        <title>The genome sequence of Trypanosoma brucei gambiense, causative agent of chronic human african trypanosomiasis.</title>
        <authorList>
            <person name="Jackson A.P."/>
            <person name="Sanders M."/>
            <person name="Berry A."/>
            <person name="McQuillan J."/>
            <person name="Aslett M.A."/>
            <person name="Quail M.A."/>
            <person name="Chukualim B."/>
            <person name="Capewell P."/>
            <person name="MacLeod A."/>
            <person name="Melville S.E."/>
            <person name="Gibson W."/>
            <person name="Barry J.D."/>
            <person name="Berriman M."/>
            <person name="Hertz-Fowler C."/>
        </authorList>
    </citation>
    <scope>NUCLEOTIDE SEQUENCE [LARGE SCALE GENOMIC DNA]</scope>
    <source>
        <strain evidence="3">MHOM/CI/86/DAL972</strain>
    </source>
</reference>
<feature type="compositionally biased region" description="Basic and acidic residues" evidence="1">
    <location>
        <begin position="16"/>
        <end position="31"/>
    </location>
</feature>
<name>D0A4D4_TRYB9</name>
<dbReference type="AlphaFoldDB" id="D0A4D4"/>
<dbReference type="EMBL" id="FN554973">
    <property type="protein sequence ID" value="CBH16128.1"/>
    <property type="molecule type" value="Genomic_DNA"/>
</dbReference>
<dbReference type="KEGG" id="tbg:TbgDal_X12230"/>
<evidence type="ECO:0000256" key="1">
    <source>
        <dbReference type="SAM" id="MobiDB-lite"/>
    </source>
</evidence>
<feature type="region of interest" description="Disordered" evidence="1">
    <location>
        <begin position="1"/>
        <end position="106"/>
    </location>
</feature>
<accession>D0A4D4</accession>
<sequence>MSTWVYVRSPRSDGSVVKEQRPQEGKTERKQSNLPISAPWTDYTHILHSKKDATPSYTKAKPKLEDGKKTRGVGGAREDGFNTTALWEKHTSGSPMPYKSGGNTGR</sequence>
<dbReference type="RefSeq" id="XP_011778392.1">
    <property type="nucleotide sequence ID" value="XM_011780090.1"/>
</dbReference>